<evidence type="ECO:0000256" key="1">
    <source>
        <dbReference type="SAM" id="MobiDB-lite"/>
    </source>
</evidence>
<evidence type="ECO:0000313" key="2">
    <source>
        <dbReference type="EMBL" id="GAA3730525.1"/>
    </source>
</evidence>
<proteinExistence type="predicted"/>
<feature type="region of interest" description="Disordered" evidence="1">
    <location>
        <begin position="1"/>
        <end position="40"/>
    </location>
</feature>
<evidence type="ECO:0000313" key="3">
    <source>
        <dbReference type="Proteomes" id="UP001501004"/>
    </source>
</evidence>
<name>A0ABP7F8I7_9MICO</name>
<sequence length="128" mass="14065">MTTTSLTPMFDLEESVAGSGPRARKTDKVTSHIAADASQVHMKETKRNVLRIVSEHGSLVGSEINEQYLAYAMRKGWRRPAYDTPRKRAGELALDGFLDDSETRIAEGNNLPESVYRLTAKGEAAVGL</sequence>
<protein>
    <submittedName>
        <fullName evidence="2">Uncharacterized protein</fullName>
    </submittedName>
</protein>
<dbReference type="RefSeq" id="WP_344753141.1">
    <property type="nucleotide sequence ID" value="NZ_BAABAE010000001.1"/>
</dbReference>
<dbReference type="Proteomes" id="UP001501004">
    <property type="component" value="Unassembled WGS sequence"/>
</dbReference>
<gene>
    <name evidence="2" type="ORF">GCM10022239_03870</name>
</gene>
<reference evidence="3" key="1">
    <citation type="journal article" date="2019" name="Int. J. Syst. Evol. Microbiol.">
        <title>The Global Catalogue of Microorganisms (GCM) 10K type strain sequencing project: providing services to taxonomists for standard genome sequencing and annotation.</title>
        <authorList>
            <consortium name="The Broad Institute Genomics Platform"/>
            <consortium name="The Broad Institute Genome Sequencing Center for Infectious Disease"/>
            <person name="Wu L."/>
            <person name="Ma J."/>
        </authorList>
    </citation>
    <scope>NUCLEOTIDE SEQUENCE [LARGE SCALE GENOMIC DNA]</scope>
    <source>
        <strain evidence="3">JCM 16949</strain>
    </source>
</reference>
<keyword evidence="3" id="KW-1185">Reference proteome</keyword>
<dbReference type="EMBL" id="BAABAE010000001">
    <property type="protein sequence ID" value="GAA3730525.1"/>
    <property type="molecule type" value="Genomic_DNA"/>
</dbReference>
<organism evidence="2 3">
    <name type="scientific">Leifsonella bigeumensis</name>
    <dbReference type="NCBI Taxonomy" id="433643"/>
    <lineage>
        <taxon>Bacteria</taxon>
        <taxon>Bacillati</taxon>
        <taxon>Actinomycetota</taxon>
        <taxon>Actinomycetes</taxon>
        <taxon>Micrococcales</taxon>
        <taxon>Microbacteriaceae</taxon>
        <taxon>Leifsonella</taxon>
    </lineage>
</organism>
<accession>A0ABP7F8I7</accession>
<comment type="caution">
    <text evidence="2">The sequence shown here is derived from an EMBL/GenBank/DDBJ whole genome shotgun (WGS) entry which is preliminary data.</text>
</comment>